<dbReference type="OrthoDB" id="9796461at2"/>
<name>A0A3N6ME84_9BURK</name>
<evidence type="ECO:0000313" key="3">
    <source>
        <dbReference type="EMBL" id="RQH02189.1"/>
    </source>
</evidence>
<feature type="transmembrane region" description="Helical" evidence="1">
    <location>
        <begin position="338"/>
        <end position="361"/>
    </location>
</feature>
<evidence type="ECO:0000256" key="1">
    <source>
        <dbReference type="SAM" id="Phobius"/>
    </source>
</evidence>
<feature type="transmembrane region" description="Helical" evidence="1">
    <location>
        <begin position="199"/>
        <end position="225"/>
    </location>
</feature>
<organism evidence="3 4">
    <name type="scientific">Paraburkholderia dinghuensis</name>
    <dbReference type="NCBI Taxonomy" id="2305225"/>
    <lineage>
        <taxon>Bacteria</taxon>
        <taxon>Pseudomonadati</taxon>
        <taxon>Pseudomonadota</taxon>
        <taxon>Betaproteobacteria</taxon>
        <taxon>Burkholderiales</taxon>
        <taxon>Burkholderiaceae</taxon>
        <taxon>Paraburkholderia</taxon>
    </lineage>
</organism>
<feature type="transmembrane region" description="Helical" evidence="1">
    <location>
        <begin position="310"/>
        <end position="332"/>
    </location>
</feature>
<keyword evidence="3" id="KW-0808">Transferase</keyword>
<feature type="transmembrane region" description="Helical" evidence="1">
    <location>
        <begin position="51"/>
        <end position="73"/>
    </location>
</feature>
<accession>A0A3N6ME84</accession>
<dbReference type="PANTHER" id="PTHR23028">
    <property type="entry name" value="ACETYLTRANSFERASE"/>
    <property type="match status" value="1"/>
</dbReference>
<dbReference type="GO" id="GO:0000271">
    <property type="term" value="P:polysaccharide biosynthetic process"/>
    <property type="evidence" value="ECO:0007669"/>
    <property type="project" value="TreeGrafter"/>
</dbReference>
<reference evidence="3 4" key="1">
    <citation type="submission" date="2018-11" db="EMBL/GenBank/DDBJ databases">
        <title>Paraburkholderia sp. DHOA04, isolated from soil.</title>
        <authorList>
            <person name="Gao Z.-H."/>
            <person name="Qiu L.-H."/>
            <person name="Fu J.-C."/>
        </authorList>
    </citation>
    <scope>NUCLEOTIDE SEQUENCE [LARGE SCALE GENOMIC DNA]</scope>
    <source>
        <strain evidence="3 4">DHOA04</strain>
    </source>
</reference>
<dbReference type="GO" id="GO:0016020">
    <property type="term" value="C:membrane"/>
    <property type="evidence" value="ECO:0007669"/>
    <property type="project" value="TreeGrafter"/>
</dbReference>
<feature type="transmembrane region" description="Helical" evidence="1">
    <location>
        <begin position="94"/>
        <end position="116"/>
    </location>
</feature>
<dbReference type="Proteomes" id="UP000272778">
    <property type="component" value="Unassembled WGS sequence"/>
</dbReference>
<feature type="transmembrane region" description="Helical" evidence="1">
    <location>
        <begin position="273"/>
        <end position="298"/>
    </location>
</feature>
<dbReference type="InterPro" id="IPR050879">
    <property type="entry name" value="Acyltransferase_3"/>
</dbReference>
<feature type="domain" description="Acyltransferase 3" evidence="2">
    <location>
        <begin position="8"/>
        <end position="352"/>
    </location>
</feature>
<feature type="transmembrane region" description="Helical" evidence="1">
    <location>
        <begin position="237"/>
        <end position="261"/>
    </location>
</feature>
<dbReference type="AlphaFoldDB" id="A0A3N6ME84"/>
<keyword evidence="4" id="KW-1185">Reference proteome</keyword>
<keyword evidence="1" id="KW-0472">Membrane</keyword>
<feature type="transmembrane region" description="Helical" evidence="1">
    <location>
        <begin position="174"/>
        <end position="193"/>
    </location>
</feature>
<keyword evidence="1" id="KW-1133">Transmembrane helix</keyword>
<comment type="caution">
    <text evidence="3">The sequence shown here is derived from an EMBL/GenBank/DDBJ whole genome shotgun (WGS) entry which is preliminary data.</text>
</comment>
<dbReference type="RefSeq" id="WP_124153223.1">
    <property type="nucleotide sequence ID" value="NZ_RQIS01000019.1"/>
</dbReference>
<protein>
    <submittedName>
        <fullName evidence="3">Acyltransferase</fullName>
    </submittedName>
</protein>
<proteinExistence type="predicted"/>
<dbReference type="PANTHER" id="PTHR23028:SF53">
    <property type="entry name" value="ACYL_TRANSF_3 DOMAIN-CONTAINING PROTEIN"/>
    <property type="match status" value="1"/>
</dbReference>
<keyword evidence="1" id="KW-0812">Transmembrane</keyword>
<dbReference type="Pfam" id="PF01757">
    <property type="entry name" value="Acyl_transf_3"/>
    <property type="match status" value="1"/>
</dbReference>
<feature type="transmembrane region" description="Helical" evidence="1">
    <location>
        <begin position="128"/>
        <end position="153"/>
    </location>
</feature>
<sequence>MKAGVSTFLDLSRWVAAFLVVINHARALVLADFGALAQHGSADRAFYLVTGLGHEAVVIFFVISGFLVGGVTLDRWLMRGPDLRAYACARTSRIYTTLVPALVIGIGLDFTGLHWFDATRIYTTLPTPAIASIAAPFVTGMNVTAFFGNLFMLQGVLTPTLGSNGPLWSLSYEWWYYCLFALAIVALTSERAWRIGWAAAALALVVALPLALTLWGFVWMLGIVAHRWVYSKAWRPAPAFGVALFAAALLASRLTHGIAAIDTSLAGSFTRDFVLGMAYMVALASTSRLSHALPLAALHRRLADFSYSTYLFHFPALLLLCAFACQTFGLRFSQQPDARGLVCFGVAVTLVYAYCFAASLLTERHTARVRHWLDAHLRAQEQRQRSVEPTGAPAPKT</sequence>
<evidence type="ECO:0000313" key="4">
    <source>
        <dbReference type="Proteomes" id="UP000272778"/>
    </source>
</evidence>
<dbReference type="EMBL" id="RQIS01000019">
    <property type="protein sequence ID" value="RQH02189.1"/>
    <property type="molecule type" value="Genomic_DNA"/>
</dbReference>
<dbReference type="InterPro" id="IPR002656">
    <property type="entry name" value="Acyl_transf_3_dom"/>
</dbReference>
<gene>
    <name evidence="3" type="ORF">D1Y85_22160</name>
</gene>
<evidence type="ECO:0000259" key="2">
    <source>
        <dbReference type="Pfam" id="PF01757"/>
    </source>
</evidence>
<dbReference type="GO" id="GO:0016747">
    <property type="term" value="F:acyltransferase activity, transferring groups other than amino-acyl groups"/>
    <property type="evidence" value="ECO:0007669"/>
    <property type="project" value="InterPro"/>
</dbReference>
<keyword evidence="3" id="KW-0012">Acyltransferase</keyword>